<dbReference type="RefSeq" id="WP_256533049.1">
    <property type="nucleotide sequence ID" value="NZ_CP101824.1"/>
</dbReference>
<accession>A0ABD5NR90</accession>
<organism evidence="2 3">
    <name type="scientific">Halovivax cerinus</name>
    <dbReference type="NCBI Taxonomy" id="1487865"/>
    <lineage>
        <taxon>Archaea</taxon>
        <taxon>Methanobacteriati</taxon>
        <taxon>Methanobacteriota</taxon>
        <taxon>Stenosarchaea group</taxon>
        <taxon>Halobacteria</taxon>
        <taxon>Halobacteriales</taxon>
        <taxon>Natrialbaceae</taxon>
        <taxon>Halovivax</taxon>
    </lineage>
</organism>
<protein>
    <submittedName>
        <fullName evidence="2">Uncharacterized protein</fullName>
    </submittedName>
</protein>
<dbReference type="GeneID" id="73902162"/>
<proteinExistence type="predicted"/>
<evidence type="ECO:0000256" key="1">
    <source>
        <dbReference type="SAM" id="MobiDB-lite"/>
    </source>
</evidence>
<dbReference type="Proteomes" id="UP001595846">
    <property type="component" value="Unassembled WGS sequence"/>
</dbReference>
<dbReference type="AlphaFoldDB" id="A0ABD5NR90"/>
<reference evidence="2 3" key="1">
    <citation type="journal article" date="2019" name="Int. J. Syst. Evol. Microbiol.">
        <title>The Global Catalogue of Microorganisms (GCM) 10K type strain sequencing project: providing services to taxonomists for standard genome sequencing and annotation.</title>
        <authorList>
            <consortium name="The Broad Institute Genomics Platform"/>
            <consortium name="The Broad Institute Genome Sequencing Center for Infectious Disease"/>
            <person name="Wu L."/>
            <person name="Ma J."/>
        </authorList>
    </citation>
    <scope>NUCLEOTIDE SEQUENCE [LARGE SCALE GENOMIC DNA]</scope>
    <source>
        <strain evidence="2 3">IBRC-M 10256</strain>
    </source>
</reference>
<name>A0ABD5NR90_9EURY</name>
<comment type="caution">
    <text evidence="2">The sequence shown here is derived from an EMBL/GenBank/DDBJ whole genome shotgun (WGS) entry which is preliminary data.</text>
</comment>
<feature type="region of interest" description="Disordered" evidence="1">
    <location>
        <begin position="362"/>
        <end position="385"/>
    </location>
</feature>
<evidence type="ECO:0000313" key="3">
    <source>
        <dbReference type="Proteomes" id="UP001595846"/>
    </source>
</evidence>
<evidence type="ECO:0000313" key="2">
    <source>
        <dbReference type="EMBL" id="MFC3959538.1"/>
    </source>
</evidence>
<dbReference type="EMBL" id="JBHSAQ010000013">
    <property type="protein sequence ID" value="MFC3959538.1"/>
    <property type="molecule type" value="Genomic_DNA"/>
</dbReference>
<sequence length="666" mass="72565">MVDIDVVDTAIRATDAAGNEATVDTSGWDRLDDESALSEPVDTRISGRANELSFPWVHTWVWNLDDGRRTFCTKLTDERTERRLEPGAYQLTFDDAIQVVIEFDGDATIERRADRRATVSFPQPTVVTIGFRSLVDIPEHTVTVPRTPAGVGRALSSFAVARRDDGPGIASPIGRGHPPRIRFGAETEIPDAVRESMGETGVELWVPDRLDALVPLTSLAFYLGASVTVADRDDVALRIPSVDIDRRFRPAPALQHEAADVLRRVVSLDTLVRLAAQQANLAELEAFERLALDVDRLYESDLAERLETYLDPDLAYDRLEPALPPWHYTMYVEPTYEHVPPLSSFAHRLARVYLPSAADGIDSVGPIPGERPDPDGGSGQFTGWLGQGEPSGPFLSRPAAYENRTAYVDERGSDRSVLVVADDRRSAVVETARDVYRDRSAYPAEVDVCENATVDDLRAAVEPRREFVHYVGELDGSAFVCADGTVSPTDSKWGGRAVLLDVPDSLSAATELVDRGAVAAVALRGDDELEADARRLLLELLGGGMAIDHAVRFVRRYLGATDELVVVGDGLCRVGHATDLYVLAYRLTARGDGTFSLAGDAQYPDAGVLWSPDFPEATATLVGNPGDVVVDASDLRTLVADSSPAVIVYDGECYWTDDLEPFYPAA</sequence>
<gene>
    <name evidence="2" type="ORF">ACFOUR_14335</name>
</gene>
<keyword evidence="3" id="KW-1185">Reference proteome</keyword>